<protein>
    <submittedName>
        <fullName evidence="1">Uncharacterized protein</fullName>
    </submittedName>
</protein>
<name>A0ABD2BBJ5_VESMC</name>
<keyword evidence="2" id="KW-1185">Reference proteome</keyword>
<sequence length="168" mass="19392">MAMSWINVIALPIPHELADKASLTITELSATNGNDVPGYRRNSRGARASWSRRGYVLIRRRRHTTAILITIIARRMMNDPLRYQAEGLNQAEIYSSGYYPLCDNDLARQIKMRYMKDDVKYQERGTWMTGDGGNGRAKRRMVRWVCTLRGWPLTPPGQITRFSRTIFP</sequence>
<evidence type="ECO:0000313" key="2">
    <source>
        <dbReference type="Proteomes" id="UP001607303"/>
    </source>
</evidence>
<dbReference type="EMBL" id="JAYRBN010000091">
    <property type="protein sequence ID" value="KAL2730101.1"/>
    <property type="molecule type" value="Genomic_DNA"/>
</dbReference>
<organism evidence="1 2">
    <name type="scientific">Vespula maculifrons</name>
    <name type="common">Eastern yellow jacket</name>
    <name type="synonym">Wasp</name>
    <dbReference type="NCBI Taxonomy" id="7453"/>
    <lineage>
        <taxon>Eukaryota</taxon>
        <taxon>Metazoa</taxon>
        <taxon>Ecdysozoa</taxon>
        <taxon>Arthropoda</taxon>
        <taxon>Hexapoda</taxon>
        <taxon>Insecta</taxon>
        <taxon>Pterygota</taxon>
        <taxon>Neoptera</taxon>
        <taxon>Endopterygota</taxon>
        <taxon>Hymenoptera</taxon>
        <taxon>Apocrita</taxon>
        <taxon>Aculeata</taxon>
        <taxon>Vespoidea</taxon>
        <taxon>Vespidae</taxon>
        <taxon>Vespinae</taxon>
        <taxon>Vespula</taxon>
    </lineage>
</organism>
<accession>A0ABD2BBJ5</accession>
<dbReference type="AlphaFoldDB" id="A0ABD2BBJ5"/>
<proteinExistence type="predicted"/>
<gene>
    <name evidence="1" type="ORF">V1477_015912</name>
</gene>
<dbReference type="Proteomes" id="UP001607303">
    <property type="component" value="Unassembled WGS sequence"/>
</dbReference>
<comment type="caution">
    <text evidence="1">The sequence shown here is derived from an EMBL/GenBank/DDBJ whole genome shotgun (WGS) entry which is preliminary data.</text>
</comment>
<reference evidence="1 2" key="1">
    <citation type="journal article" date="2024" name="Ann. Entomol. Soc. Am.">
        <title>Genomic analyses of the southern and eastern yellowjacket wasps (Hymenoptera: Vespidae) reveal evolutionary signatures of social life.</title>
        <authorList>
            <person name="Catto M.A."/>
            <person name="Caine P.B."/>
            <person name="Orr S.E."/>
            <person name="Hunt B.G."/>
            <person name="Goodisman M.A.D."/>
        </authorList>
    </citation>
    <scope>NUCLEOTIDE SEQUENCE [LARGE SCALE GENOMIC DNA]</scope>
    <source>
        <strain evidence="1">232</strain>
        <tissue evidence="1">Head and thorax</tissue>
    </source>
</reference>
<evidence type="ECO:0000313" key="1">
    <source>
        <dbReference type="EMBL" id="KAL2730101.1"/>
    </source>
</evidence>